<evidence type="ECO:0000259" key="3">
    <source>
        <dbReference type="Pfam" id="PF00700"/>
    </source>
</evidence>
<dbReference type="Gene3D" id="1.20.1330.10">
    <property type="entry name" value="f41 fragment of flagellin, N-terminal domain"/>
    <property type="match status" value="2"/>
</dbReference>
<dbReference type="Pfam" id="PF00669">
    <property type="entry name" value="Flagellin_N"/>
    <property type="match status" value="1"/>
</dbReference>
<dbReference type="PANTHER" id="PTHR42792">
    <property type="entry name" value="FLAGELLIN"/>
    <property type="match status" value="1"/>
</dbReference>
<dbReference type="EMBL" id="VSSQ01020719">
    <property type="protein sequence ID" value="MPM65791.1"/>
    <property type="molecule type" value="Genomic_DNA"/>
</dbReference>
<keyword evidence="1" id="KW-0975">Bacterial flagellum</keyword>
<feature type="domain" description="Flagellin N-terminal" evidence="2">
    <location>
        <begin position="3"/>
        <end position="140"/>
    </location>
</feature>
<evidence type="ECO:0000313" key="4">
    <source>
        <dbReference type="EMBL" id="MPM65791.1"/>
    </source>
</evidence>
<dbReference type="InterPro" id="IPR046358">
    <property type="entry name" value="Flagellin_C"/>
</dbReference>
<proteinExistence type="predicted"/>
<feature type="domain" description="Flagellin C-terminal" evidence="3">
    <location>
        <begin position="441"/>
        <end position="526"/>
    </location>
</feature>
<dbReference type="Gene3D" id="6.10.10.10">
    <property type="entry name" value="Flagellar export chaperone, C-terminal domain"/>
    <property type="match status" value="1"/>
</dbReference>
<evidence type="ECO:0000259" key="2">
    <source>
        <dbReference type="Pfam" id="PF00669"/>
    </source>
</evidence>
<dbReference type="InterPro" id="IPR001029">
    <property type="entry name" value="Flagellin_N"/>
</dbReference>
<comment type="caution">
    <text evidence="4">The sequence shown here is derived from an EMBL/GenBank/DDBJ whole genome shotgun (WGS) entry which is preliminary data.</text>
</comment>
<dbReference type="InterPro" id="IPR001492">
    <property type="entry name" value="Flagellin"/>
</dbReference>
<dbReference type="InterPro" id="IPR042187">
    <property type="entry name" value="Flagellin_C_sub2"/>
</dbReference>
<reference evidence="4" key="1">
    <citation type="submission" date="2019-08" db="EMBL/GenBank/DDBJ databases">
        <authorList>
            <person name="Kucharzyk K."/>
            <person name="Murdoch R.W."/>
            <person name="Higgins S."/>
            <person name="Loffler F."/>
        </authorList>
    </citation>
    <scope>NUCLEOTIDE SEQUENCE</scope>
</reference>
<dbReference type="SUPFAM" id="SSF64518">
    <property type="entry name" value="Phase 1 flagellin"/>
    <property type="match status" value="1"/>
</dbReference>
<evidence type="ECO:0008006" key="5">
    <source>
        <dbReference type="Google" id="ProtNLM"/>
    </source>
</evidence>
<sequence length="527" mass="53588">MRIQHNIMAMNAYRNYTGNSSALSKNLEKLSSGYKINRAGDDAAGLAISEKMRAQISGLDQASSNAKSGINLVQTAEGSLTEVHDMLNRMVTLADQSANGTYDNQTDRDNLQKEVSQLKSEINRIADSSNFNGIKLLDGSLASSSAATTGDKISVGNLLASAPTLLATENAATNTSYAATAKAAGGTAISAGKLTFTVKDAAGVAKTFDVATSAALSTATAGDVGTQLATDLTNNKDFAALFNVSDDGAGGLTFTVKDNSTSLVGITADTNAQGAIAHTAGAVTTATTAATAASSVVTIGTDAIASGDVFTVAGKSYEFVADAEDSTKMTDATAVVLGADTAGTIANLKTALEKNGYTVAYTDNAGGAPAGAGTDKLTFTQVGAKPGVNGGVSTDGGLTLQIGDTAESFNKLTVSVGDMHAKALGINDIDISTQTGATAAMKSIKSAINSVSSTRGNLGALQNRLDHTINNLGVMTENIQDAESTVRDTDVASEMMAYTKNNILVQSAQAMLAQANQVPQGVLQLLQ</sequence>
<name>A0A645BMM1_9ZZZZ</name>
<gene>
    <name evidence="4" type="ORF">SDC9_112693</name>
</gene>
<protein>
    <recommendedName>
        <fullName evidence="5">Flagellin</fullName>
    </recommendedName>
</protein>
<dbReference type="GO" id="GO:0009288">
    <property type="term" value="C:bacterial-type flagellum"/>
    <property type="evidence" value="ECO:0007669"/>
    <property type="project" value="InterPro"/>
</dbReference>
<dbReference type="PRINTS" id="PR00207">
    <property type="entry name" value="FLAGELLIN"/>
</dbReference>
<evidence type="ECO:0000256" key="1">
    <source>
        <dbReference type="ARBA" id="ARBA00023143"/>
    </source>
</evidence>
<accession>A0A645BMM1</accession>
<dbReference type="Pfam" id="PF00700">
    <property type="entry name" value="Flagellin_C"/>
    <property type="match status" value="1"/>
</dbReference>
<dbReference type="GO" id="GO:0005198">
    <property type="term" value="F:structural molecule activity"/>
    <property type="evidence" value="ECO:0007669"/>
    <property type="project" value="InterPro"/>
</dbReference>
<dbReference type="PANTHER" id="PTHR42792:SF2">
    <property type="entry name" value="FLAGELLIN"/>
    <property type="match status" value="1"/>
</dbReference>
<dbReference type="AlphaFoldDB" id="A0A645BMM1"/>
<organism evidence="4">
    <name type="scientific">bioreactor metagenome</name>
    <dbReference type="NCBI Taxonomy" id="1076179"/>
    <lineage>
        <taxon>unclassified sequences</taxon>
        <taxon>metagenomes</taxon>
        <taxon>ecological metagenomes</taxon>
    </lineage>
</organism>